<dbReference type="InterPro" id="IPR014845">
    <property type="entry name" value="GYD/TTHA1554"/>
</dbReference>
<gene>
    <name evidence="1" type="ORF">LCGC14_2012640</name>
</gene>
<accession>A0A0F9HX22</accession>
<reference evidence="1" key="1">
    <citation type="journal article" date="2015" name="Nature">
        <title>Complex archaea that bridge the gap between prokaryotes and eukaryotes.</title>
        <authorList>
            <person name="Spang A."/>
            <person name="Saw J.H."/>
            <person name="Jorgensen S.L."/>
            <person name="Zaremba-Niedzwiedzka K."/>
            <person name="Martijn J."/>
            <person name="Lind A.E."/>
            <person name="van Eijk R."/>
            <person name="Schleper C."/>
            <person name="Guy L."/>
            <person name="Ettema T.J."/>
        </authorList>
    </citation>
    <scope>NUCLEOTIDE SEQUENCE</scope>
</reference>
<evidence type="ECO:0008006" key="2">
    <source>
        <dbReference type="Google" id="ProtNLM"/>
    </source>
</evidence>
<proteinExistence type="predicted"/>
<dbReference type="Pfam" id="PF08734">
    <property type="entry name" value="GYD"/>
    <property type="match status" value="1"/>
</dbReference>
<comment type="caution">
    <text evidence="1">The sequence shown here is derived from an EMBL/GenBank/DDBJ whole genome shotgun (WGS) entry which is preliminary data.</text>
</comment>
<protein>
    <recommendedName>
        <fullName evidence="2">GYD domain-containing protein</fullName>
    </recommendedName>
</protein>
<evidence type="ECO:0000313" key="1">
    <source>
        <dbReference type="EMBL" id="KKL79657.1"/>
    </source>
</evidence>
<name>A0A0F9HX22_9ZZZZ</name>
<sequence length="107" mass="11260">MPHYMIQAAYTPDAWAGLAKNPQDRAEAIRPVIEALGGKLVSFYVSFGEYDALLVTEMPDNVSAAAVSIAASAGGSVKAVKTTPLMTVQEGMEAMRKAGQAGYRPPS</sequence>
<organism evidence="1">
    <name type="scientific">marine sediment metagenome</name>
    <dbReference type="NCBI Taxonomy" id="412755"/>
    <lineage>
        <taxon>unclassified sequences</taxon>
        <taxon>metagenomes</taxon>
        <taxon>ecological metagenomes</taxon>
    </lineage>
</organism>
<dbReference type="AlphaFoldDB" id="A0A0F9HX22"/>
<dbReference type="EMBL" id="LAZR01023103">
    <property type="protein sequence ID" value="KKL79657.1"/>
    <property type="molecule type" value="Genomic_DNA"/>
</dbReference>